<feature type="transmembrane region" description="Helical" evidence="7">
    <location>
        <begin position="239"/>
        <end position="256"/>
    </location>
</feature>
<evidence type="ECO:0000259" key="8">
    <source>
        <dbReference type="Pfam" id="PF01757"/>
    </source>
</evidence>
<keyword evidence="4 7" id="KW-0812">Transmembrane</keyword>
<feature type="transmembrane region" description="Helical" evidence="7">
    <location>
        <begin position="212"/>
        <end position="233"/>
    </location>
</feature>
<feature type="transmembrane region" description="Helical" evidence="7">
    <location>
        <begin position="296"/>
        <end position="317"/>
    </location>
</feature>
<evidence type="ECO:0000313" key="10">
    <source>
        <dbReference type="Proteomes" id="UP000250222"/>
    </source>
</evidence>
<evidence type="ECO:0000256" key="3">
    <source>
        <dbReference type="ARBA" id="ARBA00022475"/>
    </source>
</evidence>
<keyword evidence="6 7" id="KW-0472">Membrane</keyword>
<sequence length="353" mass="38748">MVNSVAAMTTGSTPREGWVDVAKGGAIVLVVLYHAAFFLDDVGLAWSWSEAGGALTTFRMPLFFFTAGIFAAKALSLDLRRMVSRRVLLLLWLYVLWSFVWTLAFQILPNLNHVPTWRELALVLVWPHASTSTWFIYSLALYFLAAWAIRRLPVWTQLTLATLVSLAFGAGGLDTGNMTFNKMTEYFVFFLAAALLGRRFRQVATRVRPRHAVVAAACYLAVSAAVSAADVMWVPGVRLGVSCLAVVLGVTLAVALSRRRSMRWLEFLGTRTLPIYVLHFYPIVVLSALLEPVAARLGWAAPVLPPVLTVGAILFSLGVHRVTRQVPGLYTLPSVRGRRPAVDGQQPALSPAP</sequence>
<dbReference type="InterPro" id="IPR002656">
    <property type="entry name" value="Acyl_transf_3_dom"/>
</dbReference>
<evidence type="ECO:0000256" key="6">
    <source>
        <dbReference type="ARBA" id="ARBA00023136"/>
    </source>
</evidence>
<comment type="similarity">
    <text evidence="2">Belongs to the acyltransferase 3 family.</text>
</comment>
<keyword evidence="3" id="KW-1003">Cell membrane</keyword>
<evidence type="ECO:0000256" key="5">
    <source>
        <dbReference type="ARBA" id="ARBA00022989"/>
    </source>
</evidence>
<dbReference type="GO" id="GO:0005886">
    <property type="term" value="C:plasma membrane"/>
    <property type="evidence" value="ECO:0007669"/>
    <property type="project" value="UniProtKB-SubCell"/>
</dbReference>
<feature type="transmembrane region" description="Helical" evidence="7">
    <location>
        <begin position="152"/>
        <end position="171"/>
    </location>
</feature>
<feature type="domain" description="Acyltransferase 3" evidence="8">
    <location>
        <begin position="17"/>
        <end position="319"/>
    </location>
</feature>
<evidence type="ECO:0000256" key="4">
    <source>
        <dbReference type="ARBA" id="ARBA00022692"/>
    </source>
</evidence>
<dbReference type="AlphaFoldDB" id="A0A2Y9A6S8"/>
<dbReference type="OrthoDB" id="4394033at2"/>
<feature type="transmembrane region" description="Helical" evidence="7">
    <location>
        <begin position="87"/>
        <end position="108"/>
    </location>
</feature>
<keyword evidence="5 7" id="KW-1133">Transmembrane helix</keyword>
<reference evidence="9 10" key="1">
    <citation type="submission" date="2016-10" db="EMBL/GenBank/DDBJ databases">
        <authorList>
            <person name="Cai Z."/>
        </authorList>
    </citation>
    <scope>NUCLEOTIDE SEQUENCE [LARGE SCALE GENOMIC DNA]</scope>
    <source>
        <strain evidence="9 10">CGMCC 1.10826</strain>
    </source>
</reference>
<feature type="transmembrane region" description="Helical" evidence="7">
    <location>
        <begin position="268"/>
        <end position="290"/>
    </location>
</feature>
<dbReference type="PANTHER" id="PTHR40074">
    <property type="entry name" value="O-ACETYLTRANSFERASE WECH"/>
    <property type="match status" value="1"/>
</dbReference>
<evidence type="ECO:0000313" key="9">
    <source>
        <dbReference type="EMBL" id="SSA40050.1"/>
    </source>
</evidence>
<evidence type="ECO:0000256" key="7">
    <source>
        <dbReference type="SAM" id="Phobius"/>
    </source>
</evidence>
<evidence type="ECO:0000256" key="2">
    <source>
        <dbReference type="ARBA" id="ARBA00007400"/>
    </source>
</evidence>
<dbReference type="Pfam" id="PF01757">
    <property type="entry name" value="Acyl_transf_3"/>
    <property type="match status" value="1"/>
</dbReference>
<gene>
    <name evidence="9" type="ORF">SAMN05216184_103234</name>
</gene>
<dbReference type="GO" id="GO:0016413">
    <property type="term" value="F:O-acetyltransferase activity"/>
    <property type="evidence" value="ECO:0007669"/>
    <property type="project" value="TreeGrafter"/>
</dbReference>
<feature type="transmembrane region" description="Helical" evidence="7">
    <location>
        <begin position="120"/>
        <end position="145"/>
    </location>
</feature>
<keyword evidence="10" id="KW-1185">Reference proteome</keyword>
<proteinExistence type="inferred from homology"/>
<protein>
    <submittedName>
        <fullName evidence="9">Uncharacterized membrane protein YcfT</fullName>
    </submittedName>
</protein>
<comment type="subcellular location">
    <subcellularLocation>
        <location evidence="1">Cell membrane</location>
        <topology evidence="1">Multi-pass membrane protein</topology>
    </subcellularLocation>
</comment>
<dbReference type="PANTHER" id="PTHR40074:SF4">
    <property type="entry name" value="INNER MEMBRANE PROTEIN YCFT"/>
    <property type="match status" value="1"/>
</dbReference>
<name>A0A2Y9A6S8_9MICO</name>
<feature type="transmembrane region" description="Helical" evidence="7">
    <location>
        <begin position="183"/>
        <end position="200"/>
    </location>
</feature>
<dbReference type="Proteomes" id="UP000250222">
    <property type="component" value="Unassembled WGS sequence"/>
</dbReference>
<dbReference type="GO" id="GO:0009246">
    <property type="term" value="P:enterobacterial common antigen biosynthetic process"/>
    <property type="evidence" value="ECO:0007669"/>
    <property type="project" value="TreeGrafter"/>
</dbReference>
<feature type="transmembrane region" description="Helical" evidence="7">
    <location>
        <begin position="51"/>
        <end position="75"/>
    </location>
</feature>
<dbReference type="EMBL" id="UETB01000003">
    <property type="protein sequence ID" value="SSA40050.1"/>
    <property type="molecule type" value="Genomic_DNA"/>
</dbReference>
<feature type="transmembrane region" description="Helical" evidence="7">
    <location>
        <begin position="21"/>
        <end position="39"/>
    </location>
</feature>
<accession>A0A2Y9A6S8</accession>
<evidence type="ECO:0000256" key="1">
    <source>
        <dbReference type="ARBA" id="ARBA00004651"/>
    </source>
</evidence>
<organism evidence="9 10">
    <name type="scientific">Georgenia satyanarayanai</name>
    <dbReference type="NCBI Taxonomy" id="860221"/>
    <lineage>
        <taxon>Bacteria</taxon>
        <taxon>Bacillati</taxon>
        <taxon>Actinomycetota</taxon>
        <taxon>Actinomycetes</taxon>
        <taxon>Micrococcales</taxon>
        <taxon>Bogoriellaceae</taxon>
        <taxon>Georgenia</taxon>
    </lineage>
</organism>